<evidence type="ECO:0000313" key="5">
    <source>
        <dbReference type="Proteomes" id="UP000532247"/>
    </source>
</evidence>
<dbReference type="Proteomes" id="UP000532247">
    <property type="component" value="Unassembled WGS sequence"/>
</dbReference>
<dbReference type="EMBL" id="VTYF01000008">
    <property type="protein sequence ID" value="NOI10092.1"/>
    <property type="molecule type" value="Genomic_DNA"/>
</dbReference>
<name>A0A7Y4EY33_VIBAL</name>
<accession>A0A7Y4EY33</accession>
<comment type="caution">
    <text evidence="2">The sequence shown here is derived from an EMBL/GenBank/DDBJ whole genome shotgun (WGS) entry which is preliminary data.</text>
</comment>
<reference evidence="1" key="3">
    <citation type="submission" date="2019-11" db="EMBL/GenBank/DDBJ databases">
        <authorList>
            <consortium name="PulseNet: The National Subtyping Network for Foodborne Disease Surveillance"/>
            <person name="Tarr C.L."/>
            <person name="Trees E."/>
            <person name="Katz L.S."/>
            <person name="Carleton-Romer H.A."/>
            <person name="Stroika S."/>
            <person name="Kucerova Z."/>
            <person name="Roache K.F."/>
            <person name="Sabol A.L."/>
            <person name="Besser J."/>
            <person name="Gerner-Smidt P."/>
        </authorList>
    </citation>
    <scope>NUCLEOTIDE SEQUENCE</scope>
    <source>
        <strain evidence="1">PNUSAV001129</strain>
    </source>
</reference>
<evidence type="ECO:0000313" key="2">
    <source>
        <dbReference type="EMBL" id="NOI10092.1"/>
    </source>
</evidence>
<reference evidence="3 4" key="1">
    <citation type="submission" date="2017-12" db="EMBL/GenBank/DDBJ databases">
        <title>FDA dAtabase for Regulatory Grade micrObial Sequences (FDA-ARGOS): Supporting development and validation of Infectious Disease Dx tests.</title>
        <authorList>
            <person name="Hoffmann M."/>
            <person name="Allard M."/>
            <person name="Evans P."/>
            <person name="Brown E."/>
            <person name="Tallon L.J."/>
            <person name="Sadzewicz L."/>
            <person name="Sengamalay N."/>
            <person name="Ott S."/>
            <person name="Godinez A."/>
            <person name="Nagaraj S."/>
            <person name="Vavikolanu K."/>
            <person name="Aluvathingal J."/>
            <person name="Nadendla S."/>
            <person name="Hobson J."/>
            <person name="Sichtig H."/>
        </authorList>
    </citation>
    <scope>NUCLEOTIDE SEQUENCE [LARGE SCALE GENOMIC DNA]</scope>
    <source>
        <strain evidence="4">ATCC 17749</strain>
        <strain evidence="3">FDAARGOS_97</strain>
    </source>
</reference>
<protein>
    <submittedName>
        <fullName evidence="2">Uncharacterized protein</fullName>
    </submittedName>
</protein>
<evidence type="ECO:0000313" key="3">
    <source>
        <dbReference type="EMBL" id="PNP25525.1"/>
    </source>
</evidence>
<evidence type="ECO:0000313" key="4">
    <source>
        <dbReference type="Proteomes" id="UP000054316"/>
    </source>
</evidence>
<keyword evidence="4" id="KW-1185">Reference proteome</keyword>
<proteinExistence type="predicted"/>
<organism evidence="2 5">
    <name type="scientific">Vibrio alginolyticus</name>
    <dbReference type="NCBI Taxonomy" id="663"/>
    <lineage>
        <taxon>Bacteria</taxon>
        <taxon>Pseudomonadati</taxon>
        <taxon>Pseudomonadota</taxon>
        <taxon>Gammaproteobacteria</taxon>
        <taxon>Vibrionales</taxon>
        <taxon>Vibrionaceae</taxon>
        <taxon>Vibrio</taxon>
    </lineage>
</organism>
<dbReference type="AlphaFoldDB" id="A0A7Y4EY33"/>
<dbReference type="EMBL" id="LOSN02000001">
    <property type="protein sequence ID" value="PNP25525.1"/>
    <property type="molecule type" value="Genomic_DNA"/>
</dbReference>
<sequence length="80" mass="9405">MKMVKYLLMHFYSLIVRLFNVFSAEYTLIVAFLCDFCQIISALRFQSIILNLNGFIQVMNGAFGMIRYHRQGSRGLKCHY</sequence>
<dbReference type="OrthoDB" id="5889429at2"/>
<evidence type="ECO:0000313" key="1">
    <source>
        <dbReference type="EMBL" id="EGQ9136104.1"/>
    </source>
</evidence>
<dbReference type="EMBL" id="AAXMUW010000024">
    <property type="protein sequence ID" value="EGQ9136104.1"/>
    <property type="molecule type" value="Genomic_DNA"/>
</dbReference>
<gene>
    <name evidence="3" type="ORF">AL553_003305</name>
    <name evidence="2" type="ORF">F0254_14620</name>
    <name evidence="1" type="ORF">GHY86_13240</name>
</gene>
<dbReference type="Proteomes" id="UP000054316">
    <property type="component" value="Unassembled WGS sequence"/>
</dbReference>
<reference evidence="2 5" key="2">
    <citation type="submission" date="2019-09" db="EMBL/GenBank/DDBJ databases">
        <title>Draft genome sequencing and comparative genomics of hatchery-associated Vibrios.</title>
        <authorList>
            <person name="Kehlet-Delgado H."/>
            <person name="Mueller R.S."/>
        </authorList>
    </citation>
    <scope>NUCLEOTIDE SEQUENCE [LARGE SCALE GENOMIC DNA]</scope>
    <source>
        <strain evidence="2 5">081416A</strain>
    </source>
</reference>
<dbReference type="Proteomes" id="UP000714625">
    <property type="component" value="Unassembled WGS sequence"/>
</dbReference>